<protein>
    <submittedName>
        <fullName evidence="2">Uncharacterized protein</fullName>
    </submittedName>
</protein>
<evidence type="ECO:0000313" key="3">
    <source>
        <dbReference type="Proteomes" id="UP000237481"/>
    </source>
</evidence>
<evidence type="ECO:0000313" key="2">
    <source>
        <dbReference type="EMBL" id="POR33239.1"/>
    </source>
</evidence>
<reference evidence="2 3" key="1">
    <citation type="submission" date="2018-01" db="EMBL/GenBank/DDBJ databases">
        <title>Harnessing the power of phylogenomics to disentangle the directionality and signatures of interkingdom host jumping in the parasitic fungal genus Tolypocladium.</title>
        <authorList>
            <person name="Quandt C.A."/>
            <person name="Patterson W."/>
            <person name="Spatafora J.W."/>
        </authorList>
    </citation>
    <scope>NUCLEOTIDE SEQUENCE [LARGE SCALE GENOMIC DNA]</scope>
    <source>
        <strain evidence="2 3">NRBC 100945</strain>
    </source>
</reference>
<feature type="compositionally biased region" description="Polar residues" evidence="1">
    <location>
        <begin position="7"/>
        <end position="19"/>
    </location>
</feature>
<dbReference type="EMBL" id="PKSG01000716">
    <property type="protein sequence ID" value="POR33239.1"/>
    <property type="molecule type" value="Genomic_DNA"/>
</dbReference>
<dbReference type="AlphaFoldDB" id="A0A2S4KSV8"/>
<comment type="caution">
    <text evidence="2">The sequence shown here is derived from an EMBL/GenBank/DDBJ whole genome shotgun (WGS) entry which is preliminary data.</text>
</comment>
<accession>A0A2S4KSV8</accession>
<name>A0A2S4KSV8_9HYPO</name>
<dbReference type="Proteomes" id="UP000237481">
    <property type="component" value="Unassembled WGS sequence"/>
</dbReference>
<evidence type="ECO:0000256" key="1">
    <source>
        <dbReference type="SAM" id="MobiDB-lite"/>
    </source>
</evidence>
<sequence length="135" mass="15481">RACQDARPSNLTSPQISTPSRRHRDPLTTTSTTTYPPLAAHIPGHGERQRLAGRGQGPLQLPERHHRQPGHREAQLGRRVQGRAAVCGWIHEHCAGEDAGVRQRHEAARVWRRLCARQQRNVHFRRLMRNQRILN</sequence>
<keyword evidence="3" id="KW-1185">Reference proteome</keyword>
<feature type="non-terminal residue" evidence="2">
    <location>
        <position position="1"/>
    </location>
</feature>
<feature type="region of interest" description="Disordered" evidence="1">
    <location>
        <begin position="1"/>
        <end position="78"/>
    </location>
</feature>
<gene>
    <name evidence="2" type="ORF">TPAR_06590</name>
</gene>
<organism evidence="2 3">
    <name type="scientific">Tolypocladium paradoxum</name>
    <dbReference type="NCBI Taxonomy" id="94208"/>
    <lineage>
        <taxon>Eukaryota</taxon>
        <taxon>Fungi</taxon>
        <taxon>Dikarya</taxon>
        <taxon>Ascomycota</taxon>
        <taxon>Pezizomycotina</taxon>
        <taxon>Sordariomycetes</taxon>
        <taxon>Hypocreomycetidae</taxon>
        <taxon>Hypocreales</taxon>
        <taxon>Ophiocordycipitaceae</taxon>
        <taxon>Tolypocladium</taxon>
    </lineage>
</organism>
<proteinExistence type="predicted"/>